<keyword evidence="3" id="KW-1185">Reference proteome</keyword>
<gene>
    <name evidence="2" type="ORF">MTBBW1_2640006</name>
</gene>
<evidence type="ECO:0000259" key="1">
    <source>
        <dbReference type="Pfam" id="PF00535"/>
    </source>
</evidence>
<dbReference type="EMBL" id="FWEV01000184">
    <property type="protein sequence ID" value="SLM31063.1"/>
    <property type="molecule type" value="Genomic_DNA"/>
</dbReference>
<protein>
    <recommendedName>
        <fullName evidence="1">Glycosyltransferase 2-like domain-containing protein</fullName>
    </recommendedName>
</protein>
<feature type="domain" description="Glycosyltransferase 2-like" evidence="1">
    <location>
        <begin position="16"/>
        <end position="180"/>
    </location>
</feature>
<dbReference type="Pfam" id="PF00535">
    <property type="entry name" value="Glycos_transf_2"/>
    <property type="match status" value="1"/>
</dbReference>
<dbReference type="Proteomes" id="UP000191931">
    <property type="component" value="Unassembled WGS sequence"/>
</dbReference>
<dbReference type="InterPro" id="IPR029044">
    <property type="entry name" value="Nucleotide-diphossugar_trans"/>
</dbReference>
<dbReference type="Gene3D" id="3.90.550.10">
    <property type="entry name" value="Spore Coat Polysaccharide Biosynthesis Protein SpsA, Chain A"/>
    <property type="match status" value="1"/>
</dbReference>
<evidence type="ECO:0000313" key="3">
    <source>
        <dbReference type="Proteomes" id="UP000191931"/>
    </source>
</evidence>
<dbReference type="PANTHER" id="PTHR22916:SF3">
    <property type="entry name" value="UDP-GLCNAC:BETAGAL BETA-1,3-N-ACETYLGLUCOSAMINYLTRANSFERASE-LIKE PROTEIN 1"/>
    <property type="match status" value="1"/>
</dbReference>
<dbReference type="PANTHER" id="PTHR22916">
    <property type="entry name" value="GLYCOSYLTRANSFERASE"/>
    <property type="match status" value="1"/>
</dbReference>
<accession>A0A1W1HF61</accession>
<dbReference type="GO" id="GO:0016758">
    <property type="term" value="F:hexosyltransferase activity"/>
    <property type="evidence" value="ECO:0007669"/>
    <property type="project" value="UniProtKB-ARBA"/>
</dbReference>
<proteinExistence type="predicted"/>
<name>A0A1W1HF61_9BACT</name>
<dbReference type="SUPFAM" id="SSF53448">
    <property type="entry name" value="Nucleotide-diphospho-sugar transferases"/>
    <property type="match status" value="1"/>
</dbReference>
<dbReference type="AlphaFoldDB" id="A0A1W1HF61"/>
<dbReference type="InterPro" id="IPR001173">
    <property type="entry name" value="Glyco_trans_2-like"/>
</dbReference>
<reference evidence="2 3" key="1">
    <citation type="submission" date="2017-03" db="EMBL/GenBank/DDBJ databases">
        <authorList>
            <person name="Afonso C.L."/>
            <person name="Miller P.J."/>
            <person name="Scott M.A."/>
            <person name="Spackman E."/>
            <person name="Goraichik I."/>
            <person name="Dimitrov K.M."/>
            <person name="Suarez D.L."/>
            <person name="Swayne D.E."/>
        </authorList>
    </citation>
    <scope>NUCLEOTIDE SEQUENCE [LARGE SCALE GENOMIC DNA]</scope>
    <source>
        <strain evidence="2">PRJEB14757</strain>
    </source>
</reference>
<organism evidence="2 3">
    <name type="scientific">Desulfamplus magnetovallimortis</name>
    <dbReference type="NCBI Taxonomy" id="1246637"/>
    <lineage>
        <taxon>Bacteria</taxon>
        <taxon>Pseudomonadati</taxon>
        <taxon>Thermodesulfobacteriota</taxon>
        <taxon>Desulfobacteria</taxon>
        <taxon>Desulfobacterales</taxon>
        <taxon>Desulfobacteraceae</taxon>
        <taxon>Desulfamplus</taxon>
    </lineage>
</organism>
<sequence length="383" mass="44858">MNYTMNYDYETMPFFSILVPTFNQADYLPYALDSIIAQTMDSWEAVIVNDGSTDNTNTILKNYSSADPRFKIYNQENGGCGAALNTGLKNSRGKWICWLSSDDLFEPDKLETHLKWINAHKNIKFFYSHFFYLNEESGDKTEPDLWRPLPPKEFQVSRFFQGNYVHGNSIAIHSDVFKKIGFFNESLRYGQDFEMWLRISSKYPSLFINKRTCVTRWHSHQTTNDFPVAGLYDSARACHEFINTHSFEDFFPQLDLSTHSHAIEATHEILKIAMWEGSYIYQCGYNTALLERMREWITNYPSTQTKESVFMEIAKHTKNHSFKQIPMAIKLAFESLIHSKLPYKYRPCDFQNILKKTVKNPATDPAKRENLKRYMKNLVKNDL</sequence>
<evidence type="ECO:0000313" key="2">
    <source>
        <dbReference type="EMBL" id="SLM31063.1"/>
    </source>
</evidence>
<dbReference type="OrthoDB" id="5291101at2"/>
<dbReference type="STRING" id="1246637.MTBBW1_2640006"/>